<dbReference type="VEuPathDB" id="VectorBase:ASIC007653"/>
<evidence type="ECO:0000313" key="2">
    <source>
        <dbReference type="EMBL" id="KFB40119.1"/>
    </source>
</evidence>
<evidence type="ECO:0000313" key="4">
    <source>
        <dbReference type="Proteomes" id="UP000030765"/>
    </source>
</evidence>
<name>A0A084VQ75_ANOSI</name>
<sequence>MWQALALHPDTIGTQRYLHRTRRGERNLRFGFGEAATPPIIHNRLGKPTGKVESGMEKHDVTTVRFLARLTATTSRERLNRNRHPSIAAQ</sequence>
<dbReference type="EMBL" id="KE525003">
    <property type="protein sequence ID" value="KFB40119.1"/>
    <property type="molecule type" value="Genomic_DNA"/>
</dbReference>
<protein>
    <submittedName>
        <fullName evidence="2 3">Phosphatase</fullName>
    </submittedName>
</protein>
<reference evidence="2 4" key="1">
    <citation type="journal article" date="2014" name="BMC Genomics">
        <title>Genome sequence of Anopheles sinensis provides insight into genetics basis of mosquito competence for malaria parasites.</title>
        <authorList>
            <person name="Zhou D."/>
            <person name="Zhang D."/>
            <person name="Ding G."/>
            <person name="Shi L."/>
            <person name="Hou Q."/>
            <person name="Ye Y."/>
            <person name="Xu Y."/>
            <person name="Zhou H."/>
            <person name="Xiong C."/>
            <person name="Li S."/>
            <person name="Yu J."/>
            <person name="Hong S."/>
            <person name="Yu X."/>
            <person name="Zou P."/>
            <person name="Chen C."/>
            <person name="Chang X."/>
            <person name="Wang W."/>
            <person name="Lv Y."/>
            <person name="Sun Y."/>
            <person name="Ma L."/>
            <person name="Shen B."/>
            <person name="Zhu C."/>
        </authorList>
    </citation>
    <scope>NUCLEOTIDE SEQUENCE [LARGE SCALE GENOMIC DNA]</scope>
</reference>
<dbReference type="EMBL" id="ATLV01015142">
    <property type="status" value="NOT_ANNOTATED_CDS"/>
    <property type="molecule type" value="Genomic_DNA"/>
</dbReference>
<reference evidence="3" key="2">
    <citation type="submission" date="2020-05" db="UniProtKB">
        <authorList>
            <consortium name="EnsemblMetazoa"/>
        </authorList>
    </citation>
    <scope>IDENTIFICATION</scope>
</reference>
<dbReference type="EnsemblMetazoa" id="ASIC007653-RA">
    <property type="protein sequence ID" value="ASIC007653-PA"/>
    <property type="gene ID" value="ASIC007653"/>
</dbReference>
<organism evidence="2">
    <name type="scientific">Anopheles sinensis</name>
    <name type="common">Mosquito</name>
    <dbReference type="NCBI Taxonomy" id="74873"/>
    <lineage>
        <taxon>Eukaryota</taxon>
        <taxon>Metazoa</taxon>
        <taxon>Ecdysozoa</taxon>
        <taxon>Arthropoda</taxon>
        <taxon>Hexapoda</taxon>
        <taxon>Insecta</taxon>
        <taxon>Pterygota</taxon>
        <taxon>Neoptera</taxon>
        <taxon>Endopterygota</taxon>
        <taxon>Diptera</taxon>
        <taxon>Nematocera</taxon>
        <taxon>Culicoidea</taxon>
        <taxon>Culicidae</taxon>
        <taxon>Anophelinae</taxon>
        <taxon>Anopheles</taxon>
    </lineage>
</organism>
<gene>
    <name evidence="2" type="ORF">ZHAS_00007653</name>
</gene>
<accession>A0A084VQ75</accession>
<proteinExistence type="predicted"/>
<evidence type="ECO:0000313" key="3">
    <source>
        <dbReference type="EnsemblMetazoa" id="ASIC007653-PA"/>
    </source>
</evidence>
<feature type="region of interest" description="Disordered" evidence="1">
    <location>
        <begin position="38"/>
        <end position="57"/>
    </location>
</feature>
<keyword evidence="4" id="KW-1185">Reference proteome</keyword>
<dbReference type="Proteomes" id="UP000030765">
    <property type="component" value="Unassembled WGS sequence"/>
</dbReference>
<dbReference type="AlphaFoldDB" id="A0A084VQ75"/>
<evidence type="ECO:0000256" key="1">
    <source>
        <dbReference type="SAM" id="MobiDB-lite"/>
    </source>
</evidence>